<evidence type="ECO:0000313" key="14">
    <source>
        <dbReference type="EMBL" id="PKM91365.1"/>
    </source>
</evidence>
<evidence type="ECO:0000256" key="5">
    <source>
        <dbReference type="ARBA" id="ARBA00022840"/>
    </source>
</evidence>
<dbReference type="InterPro" id="IPR013986">
    <property type="entry name" value="DExx_box_DNA_helicase_dom_sf"/>
</dbReference>
<dbReference type="Gene3D" id="3.30.420.10">
    <property type="entry name" value="Ribonuclease H-like superfamily/Ribonuclease H"/>
    <property type="match status" value="1"/>
</dbReference>
<dbReference type="InterPro" id="IPR000212">
    <property type="entry name" value="DNA_helicase_UvrD/REP"/>
</dbReference>
<dbReference type="CDD" id="cd06127">
    <property type="entry name" value="DEDDh"/>
    <property type="match status" value="1"/>
</dbReference>
<sequence>MKLNSQQQAIVDNIFGAYLINAPVGTGKTSVLTERIVKAMESGIKPNEILALTFTNRAADEMKSRIKERVDDKNDFDSLTVSTFHAFCAYFIRSEASNVGISTDFLILDEDEQLEIVKSIFNEANKVFPEKPREILNSLEEFYKYRLSLFQVDIGHNVDIKKINPEIIIFGEEYLRRLKEQNSFDFNELVLSVLEILFKYQDINQKWSERFRFIQLDEFQDTHLSEYLVIKELAKKHKNISLIGDIDQTIYSFRDSRPVFIANLFKEHFKPVKEFSLNINYRSNPGLIKAFISVLGNMEEAKTKELRVLNDDKNSSNNIISKCIKSFKGYNFKEEVLWVIDSIKNIKKIDKSAKIAVLTRTNRLIGNVAEVFSENDISFLTVDQYDFFKRQEVKDIFAYLKILFNKADLFSAKRIIQRPPKNIGEETLEKIRKEGSACGLNLSDFLNFRNYNFAEPFSQLIELKNKGRIIVLDTETTGINPAKDEIIQVYAREIIDGEIAQEFHHYLKNKKSVASSFFVHKISDEFLKEKGEDPKKVLVSLKDFISDSVVVGHNVVFDLNMIKENCKRYKINIDFKNYYDTLDLAKRFLSLGSYKLSNIAKHLNFKDATHSADDDVAATVDLLLFLVEKLEKNSKEREVLWNKFKPKFINLSVDINNFEKQIDKMRPDDFLAFVWENSGLDEYYNKDKGSLQRKKSFETLKTFFKNRDEDFLPNRTALHNLIHYSGLIKNIDFLGVDGGKIPIVTIHQVKGLEFDYVFLLGLNEGVFPFFKTDNMEEEKRLFYVALTRSRKEVFLSYSMFNEYNYPSAKSRLISMIGDDFIENV</sequence>
<evidence type="ECO:0000256" key="1">
    <source>
        <dbReference type="ARBA" id="ARBA00009922"/>
    </source>
</evidence>
<comment type="similarity">
    <text evidence="1">Belongs to the helicase family. UvrD subfamily.</text>
</comment>
<keyword evidence="4 11" id="KW-0347">Helicase</keyword>
<dbReference type="SUPFAM" id="SSF53098">
    <property type="entry name" value="Ribonuclease H-like"/>
    <property type="match status" value="1"/>
</dbReference>
<dbReference type="GO" id="GO:0033202">
    <property type="term" value="C:DNA helicase complex"/>
    <property type="evidence" value="ECO:0007669"/>
    <property type="project" value="TreeGrafter"/>
</dbReference>
<comment type="catalytic activity">
    <reaction evidence="10">
        <text>ATP + H2O = ADP + phosphate + H(+)</text>
        <dbReference type="Rhea" id="RHEA:13065"/>
        <dbReference type="ChEBI" id="CHEBI:15377"/>
        <dbReference type="ChEBI" id="CHEBI:15378"/>
        <dbReference type="ChEBI" id="CHEBI:30616"/>
        <dbReference type="ChEBI" id="CHEBI:43474"/>
        <dbReference type="ChEBI" id="CHEBI:456216"/>
        <dbReference type="EC" id="5.6.2.4"/>
    </reaction>
</comment>
<dbReference type="Pfam" id="PF13361">
    <property type="entry name" value="UvrD_C"/>
    <property type="match status" value="1"/>
</dbReference>
<dbReference type="EMBL" id="PHAI01000002">
    <property type="protein sequence ID" value="PKM91365.1"/>
    <property type="molecule type" value="Genomic_DNA"/>
</dbReference>
<protein>
    <recommendedName>
        <fullName evidence="9">DNA 3'-5' helicase</fullName>
        <ecNumber evidence="9">5.6.2.4</ecNumber>
    </recommendedName>
</protein>
<dbReference type="InterPro" id="IPR014016">
    <property type="entry name" value="UvrD-like_ATP-bd"/>
</dbReference>
<dbReference type="SUPFAM" id="SSF52540">
    <property type="entry name" value="P-loop containing nucleoside triphosphate hydrolases"/>
    <property type="match status" value="1"/>
</dbReference>
<dbReference type="GO" id="GO:0005524">
    <property type="term" value="F:ATP binding"/>
    <property type="evidence" value="ECO:0007669"/>
    <property type="project" value="UniProtKB-UniRule"/>
</dbReference>
<feature type="domain" description="UvrD-like helicase C-terminal" evidence="13">
    <location>
        <begin position="285"/>
        <end position="751"/>
    </location>
</feature>
<evidence type="ECO:0000256" key="8">
    <source>
        <dbReference type="ARBA" id="ARBA00034617"/>
    </source>
</evidence>
<keyword evidence="5 11" id="KW-0067">ATP-binding</keyword>
<evidence type="ECO:0000256" key="2">
    <source>
        <dbReference type="ARBA" id="ARBA00022741"/>
    </source>
</evidence>
<dbReference type="PANTHER" id="PTHR11070:SF2">
    <property type="entry name" value="ATP-DEPENDENT DNA HELICASE SRS2"/>
    <property type="match status" value="1"/>
</dbReference>
<dbReference type="InterPro" id="IPR036397">
    <property type="entry name" value="RNaseH_sf"/>
</dbReference>
<keyword evidence="2 11" id="KW-0547">Nucleotide-binding</keyword>
<evidence type="ECO:0000313" key="15">
    <source>
        <dbReference type="Proteomes" id="UP000233517"/>
    </source>
</evidence>
<dbReference type="PROSITE" id="PS51217">
    <property type="entry name" value="UVRD_HELICASE_CTER"/>
    <property type="match status" value="1"/>
</dbReference>
<feature type="binding site" evidence="11">
    <location>
        <begin position="22"/>
        <end position="29"/>
    </location>
    <ligand>
        <name>ATP</name>
        <dbReference type="ChEBI" id="CHEBI:30616"/>
    </ligand>
</feature>
<dbReference type="Proteomes" id="UP000233517">
    <property type="component" value="Unassembled WGS sequence"/>
</dbReference>
<dbReference type="Gene3D" id="1.10.10.160">
    <property type="match status" value="1"/>
</dbReference>
<keyword evidence="6" id="KW-0238">DNA-binding</keyword>
<dbReference type="GO" id="GO:0005829">
    <property type="term" value="C:cytosol"/>
    <property type="evidence" value="ECO:0007669"/>
    <property type="project" value="TreeGrafter"/>
</dbReference>
<keyword evidence="3 11" id="KW-0378">Hydrolase</keyword>
<dbReference type="EC" id="5.6.2.4" evidence="9"/>
<evidence type="ECO:0000259" key="12">
    <source>
        <dbReference type="PROSITE" id="PS51198"/>
    </source>
</evidence>
<dbReference type="GO" id="GO:0043138">
    <property type="term" value="F:3'-5' DNA helicase activity"/>
    <property type="evidence" value="ECO:0007669"/>
    <property type="project" value="UniProtKB-EC"/>
</dbReference>
<proteinExistence type="inferred from homology"/>
<evidence type="ECO:0000256" key="9">
    <source>
        <dbReference type="ARBA" id="ARBA00034808"/>
    </source>
</evidence>
<comment type="caution">
    <text evidence="14">The sequence shown here is derived from an EMBL/GenBank/DDBJ whole genome shotgun (WGS) entry which is preliminary data.</text>
</comment>
<dbReference type="CDD" id="cd17932">
    <property type="entry name" value="DEXQc_UvrD"/>
    <property type="match status" value="1"/>
</dbReference>
<evidence type="ECO:0000256" key="3">
    <source>
        <dbReference type="ARBA" id="ARBA00022801"/>
    </source>
</evidence>
<dbReference type="Gene3D" id="1.10.486.10">
    <property type="entry name" value="PCRA, domain 4"/>
    <property type="match status" value="2"/>
</dbReference>
<dbReference type="FunFam" id="3.30.420.10:FF:000045">
    <property type="entry name" value="3'-5' exonuclease DinG"/>
    <property type="match status" value="1"/>
</dbReference>
<dbReference type="GO" id="GO:0003677">
    <property type="term" value="F:DNA binding"/>
    <property type="evidence" value="ECO:0007669"/>
    <property type="project" value="UniProtKB-KW"/>
</dbReference>
<dbReference type="Pfam" id="PF00929">
    <property type="entry name" value="RNase_T"/>
    <property type="match status" value="1"/>
</dbReference>
<dbReference type="AlphaFoldDB" id="A0A2N2E9I0"/>
<evidence type="ECO:0000256" key="11">
    <source>
        <dbReference type="PROSITE-ProRule" id="PRU00560"/>
    </source>
</evidence>
<dbReference type="PROSITE" id="PS51198">
    <property type="entry name" value="UVRD_HELICASE_ATP_BIND"/>
    <property type="match status" value="1"/>
</dbReference>
<dbReference type="InterPro" id="IPR014017">
    <property type="entry name" value="DNA_helicase_UvrD-like_C"/>
</dbReference>
<evidence type="ECO:0000256" key="10">
    <source>
        <dbReference type="ARBA" id="ARBA00048988"/>
    </source>
</evidence>
<dbReference type="GO" id="GO:0000725">
    <property type="term" value="P:recombinational repair"/>
    <property type="evidence" value="ECO:0007669"/>
    <property type="project" value="TreeGrafter"/>
</dbReference>
<organism evidence="14 15">
    <name type="scientific">Candidatus Falkowbacteria bacterium HGW-Falkowbacteria-1</name>
    <dbReference type="NCBI Taxonomy" id="2013768"/>
    <lineage>
        <taxon>Bacteria</taxon>
        <taxon>Candidatus Falkowiibacteriota</taxon>
    </lineage>
</organism>
<gene>
    <name evidence="14" type="ORF">CVU82_02090</name>
</gene>
<dbReference type="PANTHER" id="PTHR11070">
    <property type="entry name" value="UVRD / RECB / PCRA DNA HELICASE FAMILY MEMBER"/>
    <property type="match status" value="1"/>
</dbReference>
<dbReference type="GO" id="GO:0016887">
    <property type="term" value="F:ATP hydrolysis activity"/>
    <property type="evidence" value="ECO:0007669"/>
    <property type="project" value="RHEA"/>
</dbReference>
<evidence type="ECO:0000256" key="7">
    <source>
        <dbReference type="ARBA" id="ARBA00023235"/>
    </source>
</evidence>
<dbReference type="SMART" id="SM00479">
    <property type="entry name" value="EXOIII"/>
    <property type="match status" value="1"/>
</dbReference>
<dbReference type="Gene3D" id="3.40.50.300">
    <property type="entry name" value="P-loop containing nucleotide triphosphate hydrolases"/>
    <property type="match status" value="3"/>
</dbReference>
<keyword evidence="7" id="KW-0413">Isomerase</keyword>
<evidence type="ECO:0000256" key="4">
    <source>
        <dbReference type="ARBA" id="ARBA00022806"/>
    </source>
</evidence>
<evidence type="ECO:0000259" key="13">
    <source>
        <dbReference type="PROSITE" id="PS51217"/>
    </source>
</evidence>
<evidence type="ECO:0000256" key="6">
    <source>
        <dbReference type="ARBA" id="ARBA00023125"/>
    </source>
</evidence>
<dbReference type="InterPro" id="IPR027417">
    <property type="entry name" value="P-loop_NTPase"/>
</dbReference>
<reference evidence="14 15" key="1">
    <citation type="journal article" date="2017" name="ISME J.">
        <title>Potential for microbial H2 and metal transformations associated with novel bacteria and archaea in deep terrestrial subsurface sediments.</title>
        <authorList>
            <person name="Hernsdorf A.W."/>
            <person name="Amano Y."/>
            <person name="Miyakawa K."/>
            <person name="Ise K."/>
            <person name="Suzuki Y."/>
            <person name="Anantharaman K."/>
            <person name="Probst A."/>
            <person name="Burstein D."/>
            <person name="Thomas B.C."/>
            <person name="Banfield J.F."/>
        </authorList>
    </citation>
    <scope>NUCLEOTIDE SEQUENCE [LARGE SCALE GENOMIC DNA]</scope>
    <source>
        <strain evidence="14">HGW-Falkowbacteria-1</strain>
    </source>
</reference>
<dbReference type="InterPro" id="IPR012337">
    <property type="entry name" value="RNaseH-like_sf"/>
</dbReference>
<dbReference type="Pfam" id="PF00580">
    <property type="entry name" value="UvrD-helicase"/>
    <property type="match status" value="1"/>
</dbReference>
<comment type="catalytic activity">
    <reaction evidence="8">
        <text>Couples ATP hydrolysis with the unwinding of duplex DNA by translocating in the 3'-5' direction.</text>
        <dbReference type="EC" id="5.6.2.4"/>
    </reaction>
</comment>
<accession>A0A2N2E9I0</accession>
<feature type="domain" description="UvrD-like helicase ATP-binding" evidence="12">
    <location>
        <begin position="1"/>
        <end position="284"/>
    </location>
</feature>
<dbReference type="InterPro" id="IPR013520">
    <property type="entry name" value="Ribonucl_H"/>
</dbReference>
<dbReference type="GO" id="GO:0004527">
    <property type="term" value="F:exonuclease activity"/>
    <property type="evidence" value="ECO:0007669"/>
    <property type="project" value="UniProtKB-ARBA"/>
</dbReference>
<name>A0A2N2E9I0_9BACT</name>